<evidence type="ECO:0000256" key="1">
    <source>
        <dbReference type="SAM" id="MobiDB-lite"/>
    </source>
</evidence>
<proteinExistence type="predicted"/>
<dbReference type="Proteomes" id="UP000323886">
    <property type="component" value="Unassembled WGS sequence"/>
</dbReference>
<dbReference type="OrthoDB" id="7959479at2"/>
<name>A0A5M6HV80_9HYPH</name>
<keyword evidence="3" id="KW-1185">Reference proteome</keyword>
<reference evidence="2 3" key="1">
    <citation type="submission" date="2019-09" db="EMBL/GenBank/DDBJ databases">
        <title>Draft Whole-Genome sequence of Blastochloris sulfoviridis DSM 729.</title>
        <authorList>
            <person name="Meyer T.E."/>
            <person name="Kyndt J.A."/>
        </authorList>
    </citation>
    <scope>NUCLEOTIDE SEQUENCE [LARGE SCALE GENOMIC DNA]</scope>
    <source>
        <strain evidence="2 3">DSM 729</strain>
    </source>
</reference>
<organism evidence="2 3">
    <name type="scientific">Blastochloris sulfoviridis</name>
    <dbReference type="NCBI Taxonomy" id="50712"/>
    <lineage>
        <taxon>Bacteria</taxon>
        <taxon>Pseudomonadati</taxon>
        <taxon>Pseudomonadota</taxon>
        <taxon>Alphaproteobacteria</taxon>
        <taxon>Hyphomicrobiales</taxon>
        <taxon>Blastochloridaceae</taxon>
        <taxon>Blastochloris</taxon>
    </lineage>
</organism>
<dbReference type="AlphaFoldDB" id="A0A5M6HV80"/>
<comment type="caution">
    <text evidence="2">The sequence shown here is derived from an EMBL/GenBank/DDBJ whole genome shotgun (WGS) entry which is preliminary data.</text>
</comment>
<accession>A0A5M6HV80</accession>
<gene>
    <name evidence="2" type="ORF">F1193_11230</name>
</gene>
<dbReference type="EMBL" id="VWPL01000019">
    <property type="protein sequence ID" value="KAA5599824.1"/>
    <property type="molecule type" value="Genomic_DNA"/>
</dbReference>
<protein>
    <submittedName>
        <fullName evidence="2">Uncharacterized protein</fullName>
    </submittedName>
</protein>
<sequence>MVSSAPPAPEELERLRVLYEDRRGPALPALAAGAGLSLWRLNQLAIAQGWKRRRGPVGLGRSGEAGPGRHRGFACTGLATCREREAMVTKLLATCEEQVAAAADRLATRSADLVPEREARTLAVLARTIERLTALDRKAARTPAQTPAADSDDRTLPRDYSGLRTELARRLAELEGERPGGGVPGPPDG</sequence>
<evidence type="ECO:0000313" key="3">
    <source>
        <dbReference type="Proteomes" id="UP000323886"/>
    </source>
</evidence>
<evidence type="ECO:0000313" key="2">
    <source>
        <dbReference type="EMBL" id="KAA5599824.1"/>
    </source>
</evidence>
<feature type="region of interest" description="Disordered" evidence="1">
    <location>
        <begin position="137"/>
        <end position="189"/>
    </location>
</feature>
<dbReference type="RefSeq" id="WP_150097787.1">
    <property type="nucleotide sequence ID" value="NZ_VWPL01000019.1"/>
</dbReference>
<feature type="compositionally biased region" description="Basic and acidic residues" evidence="1">
    <location>
        <begin position="166"/>
        <end position="178"/>
    </location>
</feature>